<feature type="region of interest" description="Disordered" evidence="10">
    <location>
        <begin position="354"/>
        <end position="385"/>
    </location>
</feature>
<sequence>MKLGKKKDADASVDEKPSKKAAKKEKASASGPKLKRLNSVAVNQSLVVVLAGVIAVALLHFLVVQPSAKERFESLKVLEADAAALRLNQYFDQVQKSVDGLATQPHVIQALNSRNEIPATEVQLADSLPGIEAVHLFPYRDIPRTSSSDGLLGFSGLELARRAETGQRLFPDAFPRDNRWFVQMATPVRNPTSNAVIGSLLIIFDSGQIQPLLQVVNSSLGGQLALVQTVSGSSRTVVSNGSGSGNAESRGLSNPDWTVTYTPARSSAAPVDTVMIAILVGVPALIAAIIVWVLLGGAQKGLRQDVTALIQWAHKVFGGERVKLPTFRWDMVASTGEVLYRLSQVVDKRVAKAAETAKPRQAGSGKSGAGAASGSDEPLFQDKDMPDIDMLDGDEDVLGFGSGDDTVLGAGDTPDVEEVALPQVELSQDIFRAYDIRGIVGETLTTEGVEVIGRAIGSEALERGVDGLCIGYDGRHSSPDLADALARGVMAAGCNVIHVGAVPTPVLYFATHELQTGSGVMVTGSHNPANYNGLKIMLGGETLSGEAIQKLYQRIQTGDFASGRGSQSTEDVRRAYLDRIVGDIAVAAPLKVVVDAGNGIAGELGPMLIEELGCEVIPLYCDVDGDFPNHHPDPGKPANLADLIARVESEGADIGLAFDGDGDRLGVVTNSGKIIWPDRLMMLFARDVVSRNPGADVLYDVKCSRRLAGVISEAGGRPIMWKTGHSLMKAKMKETGALLAGEMSGHIFFGERWYGFDDGLYSAARLLEILGIEDRHSDEVFEDFPDDISTPELNVEVTESSKFDIIKRLGEAGDFGDGNISTIDGIRVDYADGWGLCRASNTTPVLVLRFEAETEEALERIKSVFRDQLQKAAPDLVADF</sequence>
<evidence type="ECO:0000256" key="3">
    <source>
        <dbReference type="ARBA" id="ARBA00004699"/>
    </source>
</evidence>
<proteinExistence type="inferred from homology"/>
<evidence type="ECO:0000256" key="11">
    <source>
        <dbReference type="SAM" id="Phobius"/>
    </source>
</evidence>
<feature type="domain" description="Alpha-D-phosphohexomutase alpha/beta/alpha" evidence="13">
    <location>
        <begin position="430"/>
        <end position="560"/>
    </location>
</feature>
<evidence type="ECO:0000313" key="16">
    <source>
        <dbReference type="EMBL" id="PPI83430.1"/>
    </source>
</evidence>
<dbReference type="FunFam" id="3.40.120.10:FF:000021">
    <property type="entry name" value="Phosphomannomutase/phosphoglucomutase"/>
    <property type="match status" value="1"/>
</dbReference>
<dbReference type="InterPro" id="IPR005841">
    <property type="entry name" value="Alpha-D-phosphohexomutase_SF"/>
</dbReference>
<evidence type="ECO:0000256" key="6">
    <source>
        <dbReference type="ARBA" id="ARBA00022553"/>
    </source>
</evidence>
<evidence type="ECO:0000313" key="17">
    <source>
        <dbReference type="Proteomes" id="UP000239917"/>
    </source>
</evidence>
<accession>A0A2S5Z7U2</accession>
<name>A0A2S5Z7U2_9GAMM</name>
<comment type="cofactor">
    <cofactor evidence="2">
        <name>Mg(2+)</name>
        <dbReference type="ChEBI" id="CHEBI:18420"/>
    </cofactor>
</comment>
<feature type="domain" description="Alpha-D-phosphohexomutase C-terminal" evidence="12">
    <location>
        <begin position="792"/>
        <end position="867"/>
    </location>
</feature>
<evidence type="ECO:0000256" key="1">
    <source>
        <dbReference type="ARBA" id="ARBA00000586"/>
    </source>
</evidence>
<dbReference type="OrthoDB" id="9803322at2"/>
<comment type="caution">
    <text evidence="16">The sequence shown here is derived from an EMBL/GenBank/DDBJ whole genome shotgun (WGS) entry which is preliminary data.</text>
</comment>
<evidence type="ECO:0000256" key="9">
    <source>
        <dbReference type="ARBA" id="ARBA00023235"/>
    </source>
</evidence>
<evidence type="ECO:0000259" key="13">
    <source>
        <dbReference type="Pfam" id="PF02878"/>
    </source>
</evidence>
<reference evidence="16 17" key="1">
    <citation type="submission" date="2018-01" db="EMBL/GenBank/DDBJ databases">
        <title>Complete genome sequences of the type strains of Marinobacter flavimaris and Marinobacter maroccanus.</title>
        <authorList>
            <person name="Palau M."/>
            <person name="Boujida N."/>
            <person name="Manresa A."/>
            <person name="Minana-Galbis D."/>
        </authorList>
    </citation>
    <scope>NUCLEOTIDE SEQUENCE [LARGE SCALE GENOMIC DNA]</scope>
    <source>
        <strain evidence="16 17">N4</strain>
    </source>
</reference>
<evidence type="ECO:0000256" key="5">
    <source>
        <dbReference type="ARBA" id="ARBA00012730"/>
    </source>
</evidence>
<dbReference type="GO" id="GO:0004615">
    <property type="term" value="F:phosphomannomutase activity"/>
    <property type="evidence" value="ECO:0007669"/>
    <property type="project" value="UniProtKB-EC"/>
</dbReference>
<dbReference type="EMBL" id="PSSX01000014">
    <property type="protein sequence ID" value="PPI83430.1"/>
    <property type="molecule type" value="Genomic_DNA"/>
</dbReference>
<dbReference type="InterPro" id="IPR036900">
    <property type="entry name" value="A-D-PHexomutase_C_sf"/>
</dbReference>
<dbReference type="GO" id="GO:0005975">
    <property type="term" value="P:carbohydrate metabolic process"/>
    <property type="evidence" value="ECO:0007669"/>
    <property type="project" value="InterPro"/>
</dbReference>
<dbReference type="InterPro" id="IPR005843">
    <property type="entry name" value="A-D-PHexomutase_C"/>
</dbReference>
<feature type="domain" description="Alpha-D-phosphohexomutase alpha/beta/alpha" evidence="15">
    <location>
        <begin position="677"/>
        <end position="784"/>
    </location>
</feature>
<keyword evidence="7" id="KW-0479">Metal-binding</keyword>
<dbReference type="GO" id="GO:0000287">
    <property type="term" value="F:magnesium ion binding"/>
    <property type="evidence" value="ECO:0007669"/>
    <property type="project" value="InterPro"/>
</dbReference>
<dbReference type="PANTHER" id="PTHR43771:SF2">
    <property type="entry name" value="PHOSPHOMANNOMUTASE_PHOSPHOGLUCOMUTASE"/>
    <property type="match status" value="1"/>
</dbReference>
<protein>
    <recommendedName>
        <fullName evidence="5">phosphomannomutase</fullName>
        <ecNumber evidence="5">5.4.2.8</ecNumber>
    </recommendedName>
</protein>
<dbReference type="Pfam" id="PF02879">
    <property type="entry name" value="PGM_PMM_II"/>
    <property type="match status" value="1"/>
</dbReference>
<dbReference type="Pfam" id="PF00408">
    <property type="entry name" value="PGM_PMM_IV"/>
    <property type="match status" value="1"/>
</dbReference>
<dbReference type="Gene3D" id="3.30.310.50">
    <property type="entry name" value="Alpha-D-phosphohexomutase, C-terminal domain"/>
    <property type="match status" value="1"/>
</dbReference>
<evidence type="ECO:0000256" key="4">
    <source>
        <dbReference type="ARBA" id="ARBA00010231"/>
    </source>
</evidence>
<dbReference type="InterPro" id="IPR016066">
    <property type="entry name" value="A-D-PHexomutase_CS"/>
</dbReference>
<keyword evidence="11" id="KW-0812">Transmembrane</keyword>
<dbReference type="AlphaFoldDB" id="A0A2S5Z7U2"/>
<dbReference type="PROSITE" id="PS00710">
    <property type="entry name" value="PGM_PMM"/>
    <property type="match status" value="1"/>
</dbReference>
<comment type="pathway">
    <text evidence="3">Nucleotide-sugar biosynthesis; GDP-alpha-D-mannose biosynthesis; alpha-D-mannose 1-phosphate from D-fructose 6-phosphate: step 2/2.</text>
</comment>
<dbReference type="PRINTS" id="PR00509">
    <property type="entry name" value="PGMPMM"/>
</dbReference>
<evidence type="ECO:0000259" key="12">
    <source>
        <dbReference type="Pfam" id="PF00408"/>
    </source>
</evidence>
<evidence type="ECO:0000256" key="8">
    <source>
        <dbReference type="ARBA" id="ARBA00022842"/>
    </source>
</evidence>
<feature type="region of interest" description="Disordered" evidence="10">
    <location>
        <begin position="1"/>
        <end position="30"/>
    </location>
</feature>
<dbReference type="Pfam" id="PF02878">
    <property type="entry name" value="PGM_PMM_I"/>
    <property type="match status" value="1"/>
</dbReference>
<feature type="compositionally biased region" description="Basic and acidic residues" evidence="10">
    <location>
        <begin position="1"/>
        <end position="18"/>
    </location>
</feature>
<evidence type="ECO:0000256" key="7">
    <source>
        <dbReference type="ARBA" id="ARBA00022723"/>
    </source>
</evidence>
<dbReference type="Pfam" id="PF02880">
    <property type="entry name" value="PGM_PMM_III"/>
    <property type="match status" value="1"/>
</dbReference>
<dbReference type="SUPFAM" id="SSF55957">
    <property type="entry name" value="Phosphoglucomutase, C-terminal domain"/>
    <property type="match status" value="1"/>
</dbReference>
<dbReference type="SUPFAM" id="SSF53738">
    <property type="entry name" value="Phosphoglucomutase, first 3 domains"/>
    <property type="match status" value="3"/>
</dbReference>
<dbReference type="PANTHER" id="PTHR43771">
    <property type="entry name" value="PHOSPHOMANNOMUTASE"/>
    <property type="match status" value="1"/>
</dbReference>
<dbReference type="RefSeq" id="WP_104322613.1">
    <property type="nucleotide sequence ID" value="NZ_PSSX01000014.1"/>
</dbReference>
<dbReference type="CDD" id="cd03089">
    <property type="entry name" value="PMM_PGM"/>
    <property type="match status" value="1"/>
</dbReference>
<evidence type="ECO:0000256" key="2">
    <source>
        <dbReference type="ARBA" id="ARBA00001946"/>
    </source>
</evidence>
<gene>
    <name evidence="16" type="ORF">KEHDKFFH_14800</name>
</gene>
<keyword evidence="6" id="KW-0597">Phosphoprotein</keyword>
<keyword evidence="11" id="KW-0472">Membrane</keyword>
<organism evidence="16 17">
    <name type="scientific">Marinobacter maroccanus</name>
    <dbReference type="NCBI Taxonomy" id="2055143"/>
    <lineage>
        <taxon>Bacteria</taxon>
        <taxon>Pseudomonadati</taxon>
        <taxon>Pseudomonadota</taxon>
        <taxon>Gammaproteobacteria</taxon>
        <taxon>Pseudomonadales</taxon>
        <taxon>Marinobacteraceae</taxon>
        <taxon>Marinobacter</taxon>
    </lineage>
</organism>
<feature type="domain" description="Alpha-D-phosphohexomutase alpha/beta/alpha" evidence="14">
    <location>
        <begin position="575"/>
        <end position="672"/>
    </location>
</feature>
<keyword evidence="11" id="KW-1133">Transmembrane helix</keyword>
<evidence type="ECO:0000259" key="14">
    <source>
        <dbReference type="Pfam" id="PF02879"/>
    </source>
</evidence>
<comment type="catalytic activity">
    <reaction evidence="1">
        <text>alpha-D-mannose 1-phosphate = D-mannose 6-phosphate</text>
        <dbReference type="Rhea" id="RHEA:11140"/>
        <dbReference type="ChEBI" id="CHEBI:58409"/>
        <dbReference type="ChEBI" id="CHEBI:58735"/>
        <dbReference type="EC" id="5.4.2.8"/>
    </reaction>
</comment>
<dbReference type="InterPro" id="IPR005844">
    <property type="entry name" value="A-D-PHexomutase_a/b/a-I"/>
</dbReference>
<feature type="transmembrane region" description="Helical" evidence="11">
    <location>
        <begin position="45"/>
        <end position="64"/>
    </location>
</feature>
<dbReference type="Gene3D" id="3.40.120.10">
    <property type="entry name" value="Alpha-D-Glucose-1,6-Bisphosphate, subunit A, domain 3"/>
    <property type="match status" value="3"/>
</dbReference>
<keyword evidence="8" id="KW-0460">Magnesium</keyword>
<dbReference type="InterPro" id="IPR005846">
    <property type="entry name" value="A-D-PHexomutase_a/b/a-III"/>
</dbReference>
<keyword evidence="9" id="KW-0413">Isomerase</keyword>
<dbReference type="FunFam" id="3.40.120.10:FF:000025">
    <property type="entry name" value="Phosphomannomutase"/>
    <property type="match status" value="1"/>
</dbReference>
<dbReference type="EC" id="5.4.2.8" evidence="5"/>
<dbReference type="InterPro" id="IPR016055">
    <property type="entry name" value="A-D-PHexomutase_a/b/a-I/II/III"/>
</dbReference>
<keyword evidence="17" id="KW-1185">Reference proteome</keyword>
<evidence type="ECO:0000259" key="15">
    <source>
        <dbReference type="Pfam" id="PF02880"/>
    </source>
</evidence>
<dbReference type="Proteomes" id="UP000239917">
    <property type="component" value="Unassembled WGS sequence"/>
</dbReference>
<feature type="transmembrane region" description="Helical" evidence="11">
    <location>
        <begin position="274"/>
        <end position="295"/>
    </location>
</feature>
<dbReference type="InterPro" id="IPR005845">
    <property type="entry name" value="A-D-PHexomutase_a/b/a-II"/>
</dbReference>
<evidence type="ECO:0000256" key="10">
    <source>
        <dbReference type="SAM" id="MobiDB-lite"/>
    </source>
</evidence>
<comment type="similarity">
    <text evidence="4">Belongs to the phosphohexose mutase family.</text>
</comment>